<evidence type="ECO:0000313" key="2">
    <source>
        <dbReference type="Proteomes" id="UP000576082"/>
    </source>
</evidence>
<dbReference type="RefSeq" id="WP_169660541.1">
    <property type="nucleotide sequence ID" value="NZ_JABANE010000153.1"/>
</dbReference>
<comment type="caution">
    <text evidence="1">The sequence shown here is derived from an EMBL/GenBank/DDBJ whole genome shotgun (WGS) entry which is preliminary data.</text>
</comment>
<evidence type="ECO:0000313" key="1">
    <source>
        <dbReference type="EMBL" id="NME72348.1"/>
    </source>
</evidence>
<reference evidence="1 2" key="1">
    <citation type="submission" date="2020-04" db="EMBL/GenBank/DDBJ databases">
        <title>Flammeovirga sp. SR4, a novel species isolated from seawater.</title>
        <authorList>
            <person name="Wang X."/>
        </authorList>
    </citation>
    <scope>NUCLEOTIDE SEQUENCE [LARGE SCALE GENOMIC DNA]</scope>
    <source>
        <strain evidence="1 2">ATCC 23126</strain>
    </source>
</reference>
<gene>
    <name evidence="1" type="ORF">HHU12_30585</name>
</gene>
<sequence>MSVIQNIFAGFLMLSILWIINPSMSYAQYYDDSEMLEDPLVKPQIWKLLKERPQDEYLWARYFGKDLFDITPEEYQMYEVLKSDLMNSDKSYQEEVEKAKMERQMAQQTFSQSDYDQWTKNISLNFGQIEVYFTERFHAMGSEYVSYYELYPNEDYNLTKWVDEHEARLKELEELKAINEGNY</sequence>
<keyword evidence="2" id="KW-1185">Reference proteome</keyword>
<dbReference type="Proteomes" id="UP000576082">
    <property type="component" value="Unassembled WGS sequence"/>
</dbReference>
<proteinExistence type="predicted"/>
<protein>
    <submittedName>
        <fullName evidence="1">Uncharacterized protein</fullName>
    </submittedName>
</protein>
<name>A0A7X9S0V6_9BACT</name>
<dbReference type="EMBL" id="JABANE010000153">
    <property type="protein sequence ID" value="NME72348.1"/>
    <property type="molecule type" value="Genomic_DNA"/>
</dbReference>
<accession>A0A7X9S0V6</accession>
<organism evidence="1 2">
    <name type="scientific">Flammeovirga aprica JL-4</name>
    <dbReference type="NCBI Taxonomy" id="694437"/>
    <lineage>
        <taxon>Bacteria</taxon>
        <taxon>Pseudomonadati</taxon>
        <taxon>Bacteroidota</taxon>
        <taxon>Cytophagia</taxon>
        <taxon>Cytophagales</taxon>
        <taxon>Flammeovirgaceae</taxon>
        <taxon>Flammeovirga</taxon>
    </lineage>
</organism>
<dbReference type="AlphaFoldDB" id="A0A7X9S0V6"/>